<name>A0A6V7TT18_MELEN</name>
<dbReference type="AlphaFoldDB" id="A0A6V7TT18"/>
<evidence type="ECO:0000256" key="1">
    <source>
        <dbReference type="ARBA" id="ARBA00022723"/>
    </source>
</evidence>
<dbReference type="InterPro" id="IPR036972">
    <property type="entry name" value="Cyt_c_oxidase_su5b_sf"/>
</dbReference>
<protein>
    <submittedName>
        <fullName evidence="4">Uncharacterized protein</fullName>
    </submittedName>
</protein>
<dbReference type="EMBL" id="CAJEWN010000009">
    <property type="protein sequence ID" value="CAD2129997.1"/>
    <property type="molecule type" value="Genomic_DNA"/>
</dbReference>
<dbReference type="GO" id="GO:0046872">
    <property type="term" value="F:metal ion binding"/>
    <property type="evidence" value="ECO:0007669"/>
    <property type="project" value="UniProtKB-KW"/>
</dbReference>
<gene>
    <name evidence="4" type="ORF">MENT_LOCUS2795</name>
</gene>
<dbReference type="GO" id="GO:0006123">
    <property type="term" value="P:mitochondrial electron transport, cytochrome c to oxygen"/>
    <property type="evidence" value="ECO:0007669"/>
    <property type="project" value="InterPro"/>
</dbReference>
<evidence type="ECO:0000313" key="5">
    <source>
        <dbReference type="Proteomes" id="UP000580250"/>
    </source>
</evidence>
<evidence type="ECO:0000256" key="3">
    <source>
        <dbReference type="PIRSR" id="PIRSR602124-1"/>
    </source>
</evidence>
<evidence type="ECO:0000313" key="4">
    <source>
        <dbReference type="EMBL" id="CAD2129997.1"/>
    </source>
</evidence>
<keyword evidence="1 3" id="KW-0479">Metal-binding</keyword>
<dbReference type="PROSITE" id="PS51359">
    <property type="entry name" value="COX5B_2"/>
    <property type="match status" value="1"/>
</dbReference>
<evidence type="ECO:0000256" key="2">
    <source>
        <dbReference type="ARBA" id="ARBA00022833"/>
    </source>
</evidence>
<comment type="caution">
    <text evidence="4">The sequence shown here is derived from an EMBL/GenBank/DDBJ whole genome shotgun (WGS) entry which is preliminary data.</text>
</comment>
<dbReference type="Pfam" id="PF01215">
    <property type="entry name" value="COX5B"/>
    <property type="match status" value="1"/>
</dbReference>
<dbReference type="InterPro" id="IPR002124">
    <property type="entry name" value="Cyt_c_oxidase_su5b"/>
</dbReference>
<dbReference type="GO" id="GO:0045277">
    <property type="term" value="C:respiratory chain complex IV"/>
    <property type="evidence" value="ECO:0007669"/>
    <property type="project" value="InterPro"/>
</dbReference>
<dbReference type="PANTHER" id="PTHR10122">
    <property type="entry name" value="CYTOCHROME C OXIDASE SUBUNIT 5B, MITOCHONDRIAL"/>
    <property type="match status" value="1"/>
</dbReference>
<proteinExistence type="predicted"/>
<dbReference type="PANTHER" id="PTHR10122:SF0">
    <property type="entry name" value="CYTOCHROME C OXIDASE SUBUNIT 5B, ISOFORM A-RELATED"/>
    <property type="match status" value="1"/>
</dbReference>
<feature type="binding site" evidence="3">
    <location>
        <position position="109"/>
    </location>
    <ligand>
        <name>Zn(2+)</name>
        <dbReference type="ChEBI" id="CHEBI:29105"/>
    </ligand>
</feature>
<dbReference type="GO" id="GO:0005740">
    <property type="term" value="C:mitochondrial envelope"/>
    <property type="evidence" value="ECO:0007669"/>
    <property type="project" value="InterPro"/>
</dbReference>
<dbReference type="OrthoDB" id="10249250at2759"/>
<organism evidence="4 5">
    <name type="scientific">Meloidogyne enterolobii</name>
    <name type="common">Root-knot nematode worm</name>
    <name type="synonym">Meloidogyne mayaguensis</name>
    <dbReference type="NCBI Taxonomy" id="390850"/>
    <lineage>
        <taxon>Eukaryota</taxon>
        <taxon>Metazoa</taxon>
        <taxon>Ecdysozoa</taxon>
        <taxon>Nematoda</taxon>
        <taxon>Chromadorea</taxon>
        <taxon>Rhabditida</taxon>
        <taxon>Tylenchina</taxon>
        <taxon>Tylenchomorpha</taxon>
        <taxon>Tylenchoidea</taxon>
        <taxon>Meloidogynidae</taxon>
        <taxon>Meloidogyninae</taxon>
        <taxon>Meloidogyne</taxon>
    </lineage>
</organism>
<accession>A0A6V7TT18</accession>
<dbReference type="Gene3D" id="2.60.11.10">
    <property type="entry name" value="Cytochrome c oxidase, subunit Vb"/>
    <property type="match status" value="1"/>
</dbReference>
<feature type="binding site" evidence="3">
    <location>
        <position position="111"/>
    </location>
    <ligand>
        <name>Zn(2+)</name>
        <dbReference type="ChEBI" id="CHEBI:29105"/>
    </ligand>
</feature>
<feature type="binding site" evidence="3">
    <location>
        <position position="134"/>
    </location>
    <ligand>
        <name>Zn(2+)</name>
        <dbReference type="ChEBI" id="CHEBI:29105"/>
    </ligand>
</feature>
<dbReference type="Proteomes" id="UP000580250">
    <property type="component" value="Unassembled WGS sequence"/>
</dbReference>
<feature type="binding site" evidence="3">
    <location>
        <position position="132"/>
    </location>
    <ligand>
        <name>Zn(2+)</name>
        <dbReference type="ChEBI" id="CHEBI:29105"/>
    </ligand>
</feature>
<sequence length="148" mass="17009">MSQMLKRLQIAAFHMPKLDGRLILAYRCFSSIKFEPAGGGNLLPAADPNEYGDVPDSIEQAYGQEKKMIIARLMGDDRYEPKLFYRAENSTRDYPNLVPCHLNEKHMVCKCEPDASYLMEWIIRKDGKPHRCECGHWFKAVDAEPETV</sequence>
<reference evidence="4 5" key="1">
    <citation type="submission" date="2020-08" db="EMBL/GenBank/DDBJ databases">
        <authorList>
            <person name="Koutsovoulos G."/>
            <person name="Danchin GJ E."/>
        </authorList>
    </citation>
    <scope>NUCLEOTIDE SEQUENCE [LARGE SCALE GENOMIC DNA]</scope>
</reference>
<keyword evidence="2 3" id="KW-0862">Zinc</keyword>
<dbReference type="SUPFAM" id="SSF57802">
    <property type="entry name" value="Rubredoxin-like"/>
    <property type="match status" value="1"/>
</dbReference>